<dbReference type="PANTHER" id="PTHR48258:SF3">
    <property type="entry name" value="FK506-BINDING PROTEIN 4-LIKE ISOFORM X1"/>
    <property type="match status" value="1"/>
</dbReference>
<protein>
    <recommendedName>
        <fullName evidence="2">DUF4218 domain-containing protein</fullName>
    </recommendedName>
</protein>
<evidence type="ECO:0000313" key="4">
    <source>
        <dbReference type="Proteomes" id="UP000242188"/>
    </source>
</evidence>
<sequence length="433" mass="49807">MQVVAEHITKLLNGDEDGPKVRAQERSMNRFVGCCPDEVFETYVKEKKTVGQKRKRQHDHQAANGESAAETNMEKRYPKGHLPPAPFTLTCEEKKQADARLSSMHFPVGFGDVPGSLFTHIRGGVKSHTWNRLFTNGVLRYCLRGMLGTEQRESLNNFLMGLETLFKSPSDLNTNDQVAEGWHVTLCRMERDFPLSLQSFVMHLLHHLPSYVKLYGPPSNFWMFPYERFIKTLSECITNSRYPELNVVKKMETQWLVNMLDIAGFLEPLRSRPEPQQTGLRYLEQGAYRPKPQPVNELERKALARLFGIPALTNQCITVFHYAKRHLGGSEVQYRDSSVEDPNQREKACMVACDLPQGQFVGVVKYFFSCVMNTDTHELVFMEWIGKPEQCSDSKCFKVQRTLRPPPPLTWVSQLSAPLIYAWDKEVLWIPMM</sequence>
<feature type="domain" description="DUF4218" evidence="2">
    <location>
        <begin position="176"/>
        <end position="248"/>
    </location>
</feature>
<name>A0A210QKR4_MIZYE</name>
<dbReference type="OrthoDB" id="6140357at2759"/>
<evidence type="ECO:0000313" key="3">
    <source>
        <dbReference type="EMBL" id="OWF49211.1"/>
    </source>
</evidence>
<evidence type="ECO:0000259" key="2">
    <source>
        <dbReference type="Pfam" id="PF13960"/>
    </source>
</evidence>
<gene>
    <name evidence="3" type="ORF">KP79_PYT24455</name>
</gene>
<dbReference type="AlphaFoldDB" id="A0A210QKR4"/>
<dbReference type="EMBL" id="NEDP02003195">
    <property type="protein sequence ID" value="OWF49211.1"/>
    <property type="molecule type" value="Genomic_DNA"/>
</dbReference>
<dbReference type="Pfam" id="PF13960">
    <property type="entry name" value="DUF4218"/>
    <property type="match status" value="1"/>
</dbReference>
<reference evidence="3 4" key="1">
    <citation type="journal article" date="2017" name="Nat. Ecol. Evol.">
        <title>Scallop genome provides insights into evolution of bilaterian karyotype and development.</title>
        <authorList>
            <person name="Wang S."/>
            <person name="Zhang J."/>
            <person name="Jiao W."/>
            <person name="Li J."/>
            <person name="Xun X."/>
            <person name="Sun Y."/>
            <person name="Guo X."/>
            <person name="Huan P."/>
            <person name="Dong B."/>
            <person name="Zhang L."/>
            <person name="Hu X."/>
            <person name="Sun X."/>
            <person name="Wang J."/>
            <person name="Zhao C."/>
            <person name="Wang Y."/>
            <person name="Wang D."/>
            <person name="Huang X."/>
            <person name="Wang R."/>
            <person name="Lv J."/>
            <person name="Li Y."/>
            <person name="Zhang Z."/>
            <person name="Liu B."/>
            <person name="Lu W."/>
            <person name="Hui Y."/>
            <person name="Liang J."/>
            <person name="Zhou Z."/>
            <person name="Hou R."/>
            <person name="Li X."/>
            <person name="Liu Y."/>
            <person name="Li H."/>
            <person name="Ning X."/>
            <person name="Lin Y."/>
            <person name="Zhao L."/>
            <person name="Xing Q."/>
            <person name="Dou J."/>
            <person name="Li Y."/>
            <person name="Mao J."/>
            <person name="Guo H."/>
            <person name="Dou H."/>
            <person name="Li T."/>
            <person name="Mu C."/>
            <person name="Jiang W."/>
            <person name="Fu Q."/>
            <person name="Fu X."/>
            <person name="Miao Y."/>
            <person name="Liu J."/>
            <person name="Yu Q."/>
            <person name="Li R."/>
            <person name="Liao H."/>
            <person name="Li X."/>
            <person name="Kong Y."/>
            <person name="Jiang Z."/>
            <person name="Chourrout D."/>
            <person name="Li R."/>
            <person name="Bao Z."/>
        </authorList>
    </citation>
    <scope>NUCLEOTIDE SEQUENCE [LARGE SCALE GENOMIC DNA]</scope>
    <source>
        <strain evidence="3 4">PY_sf001</strain>
    </source>
</reference>
<keyword evidence="4" id="KW-1185">Reference proteome</keyword>
<evidence type="ECO:0000256" key="1">
    <source>
        <dbReference type="SAM" id="MobiDB-lite"/>
    </source>
</evidence>
<dbReference type="PANTHER" id="PTHR48258">
    <property type="entry name" value="DUF4218 DOMAIN-CONTAINING PROTEIN-RELATED"/>
    <property type="match status" value="1"/>
</dbReference>
<feature type="region of interest" description="Disordered" evidence="1">
    <location>
        <begin position="49"/>
        <end position="70"/>
    </location>
</feature>
<organism evidence="3 4">
    <name type="scientific">Mizuhopecten yessoensis</name>
    <name type="common">Japanese scallop</name>
    <name type="synonym">Patinopecten yessoensis</name>
    <dbReference type="NCBI Taxonomy" id="6573"/>
    <lineage>
        <taxon>Eukaryota</taxon>
        <taxon>Metazoa</taxon>
        <taxon>Spiralia</taxon>
        <taxon>Lophotrochozoa</taxon>
        <taxon>Mollusca</taxon>
        <taxon>Bivalvia</taxon>
        <taxon>Autobranchia</taxon>
        <taxon>Pteriomorphia</taxon>
        <taxon>Pectinida</taxon>
        <taxon>Pectinoidea</taxon>
        <taxon>Pectinidae</taxon>
        <taxon>Mizuhopecten</taxon>
    </lineage>
</organism>
<proteinExistence type="predicted"/>
<comment type="caution">
    <text evidence="3">The sequence shown here is derived from an EMBL/GenBank/DDBJ whole genome shotgun (WGS) entry which is preliminary data.</text>
</comment>
<accession>A0A210QKR4</accession>
<dbReference type="Proteomes" id="UP000242188">
    <property type="component" value="Unassembled WGS sequence"/>
</dbReference>
<dbReference type="InterPro" id="IPR025452">
    <property type="entry name" value="DUF4218"/>
</dbReference>